<dbReference type="WBParaSite" id="PS1159_v2.g13518.t1">
    <property type="protein sequence ID" value="PS1159_v2.g13518.t1"/>
    <property type="gene ID" value="PS1159_v2.g13518"/>
</dbReference>
<sequence length="244" mass="27374">MEGNLVSVHDAFTNALLTGEAPNYFQQSTESDFWIGGTLMMHAGNWSWIDNSVFDFNDWNKGEPQNAGGCIAVSMATGSWSSQDCFKPKPFVCNVTPTPTSVPYIQCPLGWAYFTKTESCYGTGNIPHHSMTWEEAEERCEEQQAHLVSIHSYEEYLFCESYDLYAWGGPFWTGLRSDDGGKTWKWSDNTPFDYQYWGDGAPKATDGCATCGLEKLTVKNCSELYLFICKKSAFLSTDSFAILN</sequence>
<reference evidence="2" key="1">
    <citation type="submission" date="2022-11" db="UniProtKB">
        <authorList>
            <consortium name="WormBaseParasite"/>
        </authorList>
    </citation>
    <scope>IDENTIFICATION</scope>
</reference>
<name>A0AC35F3Q3_9BILA</name>
<dbReference type="Proteomes" id="UP000887580">
    <property type="component" value="Unplaced"/>
</dbReference>
<accession>A0AC35F3Q3</accession>
<protein>
    <submittedName>
        <fullName evidence="2">C-type lectin domain-containing protein</fullName>
    </submittedName>
</protein>
<organism evidence="1 2">
    <name type="scientific">Panagrolaimus sp. PS1159</name>
    <dbReference type="NCBI Taxonomy" id="55785"/>
    <lineage>
        <taxon>Eukaryota</taxon>
        <taxon>Metazoa</taxon>
        <taxon>Ecdysozoa</taxon>
        <taxon>Nematoda</taxon>
        <taxon>Chromadorea</taxon>
        <taxon>Rhabditida</taxon>
        <taxon>Tylenchina</taxon>
        <taxon>Panagrolaimomorpha</taxon>
        <taxon>Panagrolaimoidea</taxon>
        <taxon>Panagrolaimidae</taxon>
        <taxon>Panagrolaimus</taxon>
    </lineage>
</organism>
<evidence type="ECO:0000313" key="1">
    <source>
        <dbReference type="Proteomes" id="UP000887580"/>
    </source>
</evidence>
<evidence type="ECO:0000313" key="2">
    <source>
        <dbReference type="WBParaSite" id="PS1159_v2.g13518.t1"/>
    </source>
</evidence>
<proteinExistence type="predicted"/>